<feature type="transmembrane region" description="Helical" evidence="1">
    <location>
        <begin position="201"/>
        <end position="220"/>
    </location>
</feature>
<accession>A0AAW1G1Z5</accession>
<keyword evidence="1" id="KW-1133">Transmembrane helix</keyword>
<dbReference type="Pfam" id="PF09772">
    <property type="entry name" value="Tmem26"/>
    <property type="match status" value="1"/>
</dbReference>
<feature type="transmembrane region" description="Helical" evidence="1">
    <location>
        <begin position="280"/>
        <end position="299"/>
    </location>
</feature>
<keyword evidence="1" id="KW-0472">Membrane</keyword>
<sequence>MCMFKLTCAITTRALFLLVSLSSVWRVTSVKRDSNYWLLTILFLPLLVEMIITLKSRKGQDYKWFSPPIFLFLISIIPSIWILELHHHQDEATAPQCKKLDSWEKLREMITLNKTLNLTDQSYVNNLNQLLSTVCSNEWILALHQTLLLLLIVGKWLLPLGGGVTREELSQLLLIFVGTAADILEFTSETLSDVKGNNHQLVYIVLSVWTWSMLQFPLHVSVVKSNPDSEGEQEAGEVSLLSKYSTDIWSIVEALFIQDGPFLVVRLIVMTYYKVFHQMLLFFAIKNFLVVILNLYRLVVICQDSRSRAGRSSAVPCV</sequence>
<evidence type="ECO:0000313" key="2">
    <source>
        <dbReference type="EMBL" id="KAK9541340.1"/>
    </source>
</evidence>
<keyword evidence="1" id="KW-0812">Transmembrane</keyword>
<evidence type="ECO:0008006" key="4">
    <source>
        <dbReference type="Google" id="ProtNLM"/>
    </source>
</evidence>
<dbReference type="PANTHER" id="PTHR22168">
    <property type="entry name" value="TMEM26 PROTEIN"/>
    <property type="match status" value="1"/>
</dbReference>
<name>A0AAW1G1Z5_ZOAVI</name>
<gene>
    <name evidence="2" type="ORF">VZT92_001393</name>
</gene>
<dbReference type="PANTHER" id="PTHR22168:SF3">
    <property type="entry name" value="TRANSMEMBRANE PROTEIN 26"/>
    <property type="match status" value="1"/>
</dbReference>
<protein>
    <recommendedName>
        <fullName evidence="4">Transmembrane protein 26</fullName>
    </recommendedName>
</protein>
<organism evidence="2 3">
    <name type="scientific">Zoarces viviparus</name>
    <name type="common">Viviparous eelpout</name>
    <name type="synonym">Blennius viviparus</name>
    <dbReference type="NCBI Taxonomy" id="48416"/>
    <lineage>
        <taxon>Eukaryota</taxon>
        <taxon>Metazoa</taxon>
        <taxon>Chordata</taxon>
        <taxon>Craniata</taxon>
        <taxon>Vertebrata</taxon>
        <taxon>Euteleostomi</taxon>
        <taxon>Actinopterygii</taxon>
        <taxon>Neopterygii</taxon>
        <taxon>Teleostei</taxon>
        <taxon>Neoteleostei</taxon>
        <taxon>Acanthomorphata</taxon>
        <taxon>Eupercaria</taxon>
        <taxon>Perciformes</taxon>
        <taxon>Cottioidei</taxon>
        <taxon>Zoarcales</taxon>
        <taxon>Zoarcidae</taxon>
        <taxon>Zoarcinae</taxon>
        <taxon>Zoarces</taxon>
    </lineage>
</organism>
<evidence type="ECO:0000313" key="3">
    <source>
        <dbReference type="Proteomes" id="UP001488805"/>
    </source>
</evidence>
<comment type="caution">
    <text evidence="2">The sequence shown here is derived from an EMBL/GenBank/DDBJ whole genome shotgun (WGS) entry which is preliminary data.</text>
</comment>
<evidence type="ECO:0000256" key="1">
    <source>
        <dbReference type="SAM" id="Phobius"/>
    </source>
</evidence>
<feature type="transmembrane region" description="Helical" evidence="1">
    <location>
        <begin position="64"/>
        <end position="83"/>
    </location>
</feature>
<reference evidence="2 3" key="1">
    <citation type="journal article" date="2024" name="Genome Biol. Evol.">
        <title>Chromosome-level genome assembly of the viviparous eelpout Zoarces viviparus.</title>
        <authorList>
            <person name="Fuhrmann N."/>
            <person name="Brasseur M.V."/>
            <person name="Bakowski C.E."/>
            <person name="Podsiadlowski L."/>
            <person name="Prost S."/>
            <person name="Krehenwinkel H."/>
            <person name="Mayer C."/>
        </authorList>
    </citation>
    <scope>NUCLEOTIDE SEQUENCE [LARGE SCALE GENOMIC DNA]</scope>
    <source>
        <strain evidence="2">NO-MEL_2022_Ind0_liver</strain>
    </source>
</reference>
<keyword evidence="3" id="KW-1185">Reference proteome</keyword>
<dbReference type="EMBL" id="JBCEZU010000002">
    <property type="protein sequence ID" value="KAK9541340.1"/>
    <property type="molecule type" value="Genomic_DNA"/>
</dbReference>
<dbReference type="AlphaFoldDB" id="A0AAW1G1Z5"/>
<dbReference type="InterPro" id="IPR019169">
    <property type="entry name" value="Transmembrane_26"/>
</dbReference>
<proteinExistence type="predicted"/>
<dbReference type="Proteomes" id="UP001488805">
    <property type="component" value="Unassembled WGS sequence"/>
</dbReference>
<feature type="transmembrane region" description="Helical" evidence="1">
    <location>
        <begin position="36"/>
        <end position="52"/>
    </location>
</feature>